<protein>
    <submittedName>
        <fullName evidence="1">Uncharacterized protein</fullName>
    </submittedName>
</protein>
<evidence type="ECO:0000313" key="1">
    <source>
        <dbReference type="EMBL" id="PVH90091.1"/>
    </source>
</evidence>
<sequence length="151" mass="16961">MLSSVNCHVALPEERYFQVHHYWRYKSVTCKSTWNNQISRQCDRLVTMSKVCPTASAVCTVDPGIKDEVCTPASSAQPEEKLLGLVRVPQQGTHNATCSERALAIDDIRSPAHIPSYEDFLRAIFEANWHAVAQVAWHVGQTSYVPGIYRS</sequence>
<dbReference type="AlphaFoldDB" id="A0A2V1CWQ7"/>
<gene>
    <name evidence="1" type="ORF">DM02DRAFT_89147</name>
</gene>
<accession>A0A2V1CWQ7</accession>
<dbReference type="Proteomes" id="UP000244855">
    <property type="component" value="Unassembled WGS sequence"/>
</dbReference>
<keyword evidence="2" id="KW-1185">Reference proteome</keyword>
<dbReference type="EMBL" id="KZ806730">
    <property type="protein sequence ID" value="PVH90091.1"/>
    <property type="molecule type" value="Genomic_DNA"/>
</dbReference>
<evidence type="ECO:0000313" key="2">
    <source>
        <dbReference type="Proteomes" id="UP000244855"/>
    </source>
</evidence>
<proteinExistence type="predicted"/>
<reference evidence="1 2" key="1">
    <citation type="journal article" date="2018" name="Sci. Rep.">
        <title>Comparative genomics provides insights into the lifestyle and reveals functional heterogeneity of dark septate endophytic fungi.</title>
        <authorList>
            <person name="Knapp D.G."/>
            <person name="Nemeth J.B."/>
            <person name="Barry K."/>
            <person name="Hainaut M."/>
            <person name="Henrissat B."/>
            <person name="Johnson J."/>
            <person name="Kuo A."/>
            <person name="Lim J.H.P."/>
            <person name="Lipzen A."/>
            <person name="Nolan M."/>
            <person name="Ohm R.A."/>
            <person name="Tamas L."/>
            <person name="Grigoriev I.V."/>
            <person name="Spatafora J.W."/>
            <person name="Nagy L.G."/>
            <person name="Kovacs G.M."/>
        </authorList>
    </citation>
    <scope>NUCLEOTIDE SEQUENCE [LARGE SCALE GENOMIC DNA]</scope>
    <source>
        <strain evidence="1 2">DSE2036</strain>
    </source>
</reference>
<name>A0A2V1CWQ7_9PLEO</name>
<organism evidence="1 2">
    <name type="scientific">Periconia macrospinosa</name>
    <dbReference type="NCBI Taxonomy" id="97972"/>
    <lineage>
        <taxon>Eukaryota</taxon>
        <taxon>Fungi</taxon>
        <taxon>Dikarya</taxon>
        <taxon>Ascomycota</taxon>
        <taxon>Pezizomycotina</taxon>
        <taxon>Dothideomycetes</taxon>
        <taxon>Pleosporomycetidae</taxon>
        <taxon>Pleosporales</taxon>
        <taxon>Massarineae</taxon>
        <taxon>Periconiaceae</taxon>
        <taxon>Periconia</taxon>
    </lineage>
</organism>
<feature type="non-terminal residue" evidence="1">
    <location>
        <position position="151"/>
    </location>
</feature>